<dbReference type="HOGENOM" id="CLU_2593875_0_0_1"/>
<sequence length="80" mass="8936">MAPNLTTPRRLRYPPPPPATTIPAVSLADELSFRSYPHAPQLTTHTHFIHSGKLGRLMILRGNWAGERVGQDRPRQVSTV</sequence>
<name>A0A0E0IT24_ORYNI</name>
<evidence type="ECO:0000313" key="1">
    <source>
        <dbReference type="EnsemblPlants" id="ONIVA10G12010.1"/>
    </source>
</evidence>
<dbReference type="AlphaFoldDB" id="A0A0E0IT24"/>
<dbReference type="EnsemblPlants" id="ONIVA10G12010.1">
    <property type="protein sequence ID" value="ONIVA10G12010.1"/>
    <property type="gene ID" value="ONIVA10G12010"/>
</dbReference>
<keyword evidence="2" id="KW-1185">Reference proteome</keyword>
<organism evidence="1">
    <name type="scientific">Oryza nivara</name>
    <name type="common">Indian wild rice</name>
    <name type="synonym">Oryza sativa f. spontanea</name>
    <dbReference type="NCBI Taxonomy" id="4536"/>
    <lineage>
        <taxon>Eukaryota</taxon>
        <taxon>Viridiplantae</taxon>
        <taxon>Streptophyta</taxon>
        <taxon>Embryophyta</taxon>
        <taxon>Tracheophyta</taxon>
        <taxon>Spermatophyta</taxon>
        <taxon>Magnoliopsida</taxon>
        <taxon>Liliopsida</taxon>
        <taxon>Poales</taxon>
        <taxon>Poaceae</taxon>
        <taxon>BOP clade</taxon>
        <taxon>Oryzoideae</taxon>
        <taxon>Oryzeae</taxon>
        <taxon>Oryzinae</taxon>
        <taxon>Oryza</taxon>
    </lineage>
</organism>
<reference evidence="1" key="1">
    <citation type="submission" date="2015-04" db="UniProtKB">
        <authorList>
            <consortium name="EnsemblPlants"/>
        </authorList>
    </citation>
    <scope>IDENTIFICATION</scope>
    <source>
        <strain evidence="1">SL10</strain>
    </source>
</reference>
<accession>A0A0E0IT24</accession>
<evidence type="ECO:0000313" key="2">
    <source>
        <dbReference type="Proteomes" id="UP000006591"/>
    </source>
</evidence>
<reference evidence="1" key="2">
    <citation type="submission" date="2018-04" db="EMBL/GenBank/DDBJ databases">
        <title>OnivRS2 (Oryza nivara Reference Sequence Version 2).</title>
        <authorList>
            <person name="Zhang J."/>
            <person name="Kudrna D."/>
            <person name="Lee S."/>
            <person name="Talag J."/>
            <person name="Rajasekar S."/>
            <person name="Welchert J."/>
            <person name="Hsing Y.-I."/>
            <person name="Wing R.A."/>
        </authorList>
    </citation>
    <scope>NUCLEOTIDE SEQUENCE [LARGE SCALE GENOMIC DNA]</scope>
</reference>
<dbReference type="Gramene" id="ONIVA10G12010.1">
    <property type="protein sequence ID" value="ONIVA10G12010.1"/>
    <property type="gene ID" value="ONIVA10G12010"/>
</dbReference>
<dbReference type="Proteomes" id="UP000006591">
    <property type="component" value="Chromosome 10"/>
</dbReference>
<protein>
    <submittedName>
        <fullName evidence="1">Uncharacterized protein</fullName>
    </submittedName>
</protein>
<proteinExistence type="predicted"/>